<keyword evidence="2" id="KW-1185">Reference proteome</keyword>
<dbReference type="AlphaFoldDB" id="A0A7Y9YDE1"/>
<evidence type="ECO:0000313" key="1">
    <source>
        <dbReference type="EMBL" id="NYI10170.1"/>
    </source>
</evidence>
<reference evidence="1 2" key="1">
    <citation type="submission" date="2020-07" db="EMBL/GenBank/DDBJ databases">
        <title>Sequencing the genomes of 1000 actinobacteria strains.</title>
        <authorList>
            <person name="Klenk H.-P."/>
        </authorList>
    </citation>
    <scope>NUCLEOTIDE SEQUENCE [LARGE SCALE GENOMIC DNA]</scope>
    <source>
        <strain evidence="1 2">DSM 18248</strain>
    </source>
</reference>
<comment type="caution">
    <text evidence="1">The sequence shown here is derived from an EMBL/GenBank/DDBJ whole genome shotgun (WGS) entry which is preliminary data.</text>
</comment>
<accession>A0A7Y9YDE1</accession>
<proteinExistence type="predicted"/>
<name>A0A7Y9YDE1_9ACTN</name>
<dbReference type="Proteomes" id="UP000537326">
    <property type="component" value="Unassembled WGS sequence"/>
</dbReference>
<dbReference type="RefSeq" id="WP_179531050.1">
    <property type="nucleotide sequence ID" value="NZ_BAAAPP010000003.1"/>
</dbReference>
<organism evidence="1 2">
    <name type="scientific">Nocardioides marinus</name>
    <dbReference type="NCBI Taxonomy" id="374514"/>
    <lineage>
        <taxon>Bacteria</taxon>
        <taxon>Bacillati</taxon>
        <taxon>Actinomycetota</taxon>
        <taxon>Actinomycetes</taxon>
        <taxon>Propionibacteriales</taxon>
        <taxon>Nocardioidaceae</taxon>
        <taxon>Nocardioides</taxon>
    </lineage>
</organism>
<gene>
    <name evidence="1" type="ORF">BKA05_001685</name>
</gene>
<protein>
    <submittedName>
        <fullName evidence="1">Uncharacterized protein</fullName>
    </submittedName>
</protein>
<sequence>MSRLLGRRWLLPAVVVGCLLVGGWWWSHPDVLDEEYGGSMRAAPVAWREGSVFSVGLTDPGHFPADGTLRLRSIAVHFSKAPEEDPTVEVLRCREVRTEGGGTLAVGALHRRPPREHECVAAEAGTVLGPEHQLVAVLHPGSPGRYRIAGLTIGYRLDRAHLWRTGTETMSTSVSVGFRE</sequence>
<evidence type="ECO:0000313" key="2">
    <source>
        <dbReference type="Proteomes" id="UP000537326"/>
    </source>
</evidence>
<dbReference type="EMBL" id="JACBZI010000001">
    <property type="protein sequence ID" value="NYI10170.1"/>
    <property type="molecule type" value="Genomic_DNA"/>
</dbReference>